<accession>A0A1G9JJ96</accession>
<dbReference type="RefSeq" id="WP_143044075.1">
    <property type="nucleotide sequence ID" value="NZ_FNDJ01000025.1"/>
</dbReference>
<evidence type="ECO:0000313" key="2">
    <source>
        <dbReference type="Proteomes" id="UP000199202"/>
    </source>
</evidence>
<dbReference type="EMBL" id="FNDJ01000025">
    <property type="protein sequence ID" value="SDL37609.1"/>
    <property type="molecule type" value="Genomic_DNA"/>
</dbReference>
<protein>
    <submittedName>
        <fullName evidence="1">Uncharacterized protein</fullName>
    </submittedName>
</protein>
<reference evidence="1 2" key="1">
    <citation type="submission" date="2016-10" db="EMBL/GenBank/DDBJ databases">
        <authorList>
            <person name="de Groot N.N."/>
        </authorList>
    </citation>
    <scope>NUCLEOTIDE SEQUENCE [LARGE SCALE GENOMIC DNA]</scope>
    <source>
        <strain evidence="1 2">CGMCC 4.6533</strain>
    </source>
</reference>
<proteinExistence type="predicted"/>
<evidence type="ECO:0000313" key="1">
    <source>
        <dbReference type="EMBL" id="SDL37609.1"/>
    </source>
</evidence>
<sequence length="165" mass="18995">MVIVQRIVIRWTKQARGAIEATRRRAIPSAFKVPPVPDAPLVVHDPLAEGRTGYVPAAVICRHPLPAQLNGLRFELFEAAVEVARTPVWAAYPTNRFPGKVFSLQPGEHARYRANFRFSGYSTEWYYEQWIINIAYRRWQGDMFLTAEIDHDKDERVSLYGGPRR</sequence>
<dbReference type="OrthoDB" id="3295282at2"/>
<dbReference type="Proteomes" id="UP000199202">
    <property type="component" value="Unassembled WGS sequence"/>
</dbReference>
<dbReference type="AlphaFoldDB" id="A0A1G9JJ96"/>
<organism evidence="1 2">
    <name type="scientific">Nonomuraea jiangxiensis</name>
    <dbReference type="NCBI Taxonomy" id="633440"/>
    <lineage>
        <taxon>Bacteria</taxon>
        <taxon>Bacillati</taxon>
        <taxon>Actinomycetota</taxon>
        <taxon>Actinomycetes</taxon>
        <taxon>Streptosporangiales</taxon>
        <taxon>Streptosporangiaceae</taxon>
        <taxon>Nonomuraea</taxon>
    </lineage>
</organism>
<gene>
    <name evidence="1" type="ORF">SAMN05421869_12562</name>
</gene>
<name>A0A1G9JJ96_9ACTN</name>
<keyword evidence="2" id="KW-1185">Reference proteome</keyword>